<gene>
    <name evidence="2" type="ORF">S01H4_20760</name>
</gene>
<organism evidence="2">
    <name type="scientific">marine sediment metagenome</name>
    <dbReference type="NCBI Taxonomy" id="412755"/>
    <lineage>
        <taxon>unclassified sequences</taxon>
        <taxon>metagenomes</taxon>
        <taxon>ecological metagenomes</taxon>
    </lineage>
</organism>
<accession>X0ZC24</accession>
<dbReference type="InterPro" id="IPR022292">
    <property type="entry name" value="CHP03843"/>
</dbReference>
<evidence type="ECO:0000256" key="1">
    <source>
        <dbReference type="SAM" id="MobiDB-lite"/>
    </source>
</evidence>
<evidence type="ECO:0008006" key="3">
    <source>
        <dbReference type="Google" id="ProtNLM"/>
    </source>
</evidence>
<evidence type="ECO:0000313" key="2">
    <source>
        <dbReference type="EMBL" id="GAG67140.1"/>
    </source>
</evidence>
<dbReference type="NCBIfam" id="TIGR03843">
    <property type="entry name" value="SCO1664 family protein"/>
    <property type="match status" value="1"/>
</dbReference>
<protein>
    <recommendedName>
        <fullName evidence="3">PI3K/PI4K catalytic domain-containing protein</fullName>
    </recommendedName>
</protein>
<dbReference type="EMBL" id="BART01009360">
    <property type="protein sequence ID" value="GAG67140.1"/>
    <property type="molecule type" value="Genomic_DNA"/>
</dbReference>
<feature type="compositionally biased region" description="Pro residues" evidence="1">
    <location>
        <begin position="228"/>
        <end position="241"/>
    </location>
</feature>
<feature type="region of interest" description="Disordered" evidence="1">
    <location>
        <begin position="222"/>
        <end position="241"/>
    </location>
</feature>
<dbReference type="AlphaFoldDB" id="X0ZC24"/>
<comment type="caution">
    <text evidence="2">The sequence shown here is derived from an EMBL/GenBank/DDBJ whole genome shotgun (WGS) entry which is preliminary data.</text>
</comment>
<sequence length="241" mass="27325">MISKDNTAITTLETGQITVAGEFMWGSNYTFAVEVRQGEQTLQGVYKPAQGERPLWDFPRASLAHREVAAYLVSNVLGWEFVPPTVYRKDGPAGPGSLQLYVDHDPEYNYFSFSPTDLQRLRPVALFDLVINNADRKGSHVLIDDNDHIWLIDHGISFHHDDKLRTVIWDFAGEPIPEELCSSMINLEAQLNPGSDFLSQLENHLNPQEIDALAERTRGLLSTMQFPNPQPNRRPYPWPPV</sequence>
<proteinExistence type="predicted"/>
<reference evidence="2" key="1">
    <citation type="journal article" date="2014" name="Front. Microbiol.">
        <title>High frequency of phylogenetically diverse reductive dehalogenase-homologous genes in deep subseafloor sedimentary metagenomes.</title>
        <authorList>
            <person name="Kawai M."/>
            <person name="Futagami T."/>
            <person name="Toyoda A."/>
            <person name="Takaki Y."/>
            <person name="Nishi S."/>
            <person name="Hori S."/>
            <person name="Arai W."/>
            <person name="Tsubouchi T."/>
            <person name="Morono Y."/>
            <person name="Uchiyama I."/>
            <person name="Ito T."/>
            <person name="Fujiyama A."/>
            <person name="Inagaki F."/>
            <person name="Takami H."/>
        </authorList>
    </citation>
    <scope>NUCLEOTIDE SEQUENCE</scope>
    <source>
        <strain evidence="2">Expedition CK06-06</strain>
    </source>
</reference>
<name>X0ZC24_9ZZZZ</name>